<dbReference type="SUPFAM" id="SSF53335">
    <property type="entry name" value="S-adenosyl-L-methionine-dependent methyltransferases"/>
    <property type="match status" value="1"/>
</dbReference>
<dbReference type="SMART" id="SM00028">
    <property type="entry name" value="TPR"/>
    <property type="match status" value="5"/>
</dbReference>
<evidence type="ECO:0000313" key="3">
    <source>
        <dbReference type="Proteomes" id="UP000002592"/>
    </source>
</evidence>
<evidence type="ECO:0000313" key="2">
    <source>
        <dbReference type="EMBL" id="ABM74607.1"/>
    </source>
</evidence>
<gene>
    <name evidence="2" type="ordered locus">NATL1_00431</name>
</gene>
<dbReference type="InterPro" id="IPR019734">
    <property type="entry name" value="TPR_rpt"/>
</dbReference>
<dbReference type="InterPro" id="IPR029063">
    <property type="entry name" value="SAM-dependent_MTases_sf"/>
</dbReference>
<dbReference type="Proteomes" id="UP000002592">
    <property type="component" value="Chromosome"/>
</dbReference>
<dbReference type="EMBL" id="CP000553">
    <property type="protein sequence ID" value="ABM74607.1"/>
    <property type="molecule type" value="Genomic_DNA"/>
</dbReference>
<dbReference type="RefSeq" id="WP_011822845.1">
    <property type="nucleotide sequence ID" value="NC_008819.1"/>
</dbReference>
<dbReference type="PANTHER" id="PTHR44809:SF1">
    <property type="entry name" value="PROTEIN O-MANNOSYL-TRANSFERASE TMTC1"/>
    <property type="match status" value="1"/>
</dbReference>
<dbReference type="SUPFAM" id="SSF48452">
    <property type="entry name" value="TPR-like"/>
    <property type="match status" value="1"/>
</dbReference>
<dbReference type="eggNOG" id="COG0457">
    <property type="taxonomic scope" value="Bacteria"/>
</dbReference>
<dbReference type="PROSITE" id="PS50293">
    <property type="entry name" value="TPR_REGION"/>
    <property type="match status" value="1"/>
</dbReference>
<dbReference type="KEGG" id="pme:NATL1_00431"/>
<dbReference type="PANTHER" id="PTHR44809">
    <property type="match status" value="1"/>
</dbReference>
<protein>
    <submittedName>
        <fullName evidence="2">Uncharacterized protein</fullName>
    </submittedName>
</protein>
<sequence>MEESQKEEQRKKNIPQVQTFTVPFTSVEVKENITITTNNPSKPSKEQIINQAIQFHLKGNIPKATKYYQQLINQECNDYRVFSNYGAILQGLGKSKEAEASLRKAVELNPDLAESHSYLGNLLNDLGKFKEAEASLRKAVELNPNLALAHAYLGILLNDLGQLKEAEASLKKAIKLKFGSVKAYDALSNVLNKLGRKKEAEESSKKILYLTPVSDSKLEDKRKGQNNMFTKPSPIEYPIFYRPGMGTENVGSFLRSMVMMLRPKRVLEIGAGYTTPFLLEALINNERVFDDGNLSESYFQNYNYEAKLVVIDNQSLGNLTKVPGMKDIVNSKYTEFIEGTFEGKAKELSTKYSHFDFVWFDCGGPKEYLSFIQEYWEYCSNYILFHFTYRDGKPNVNHKIIHDNIKGNPVIIDIVEPHKKRQGSITMVKKENFKK</sequence>
<dbReference type="PROSITE" id="PS50005">
    <property type="entry name" value="TPR"/>
    <property type="match status" value="2"/>
</dbReference>
<dbReference type="Pfam" id="PF13181">
    <property type="entry name" value="TPR_8"/>
    <property type="match status" value="3"/>
</dbReference>
<dbReference type="InterPro" id="IPR052943">
    <property type="entry name" value="TMTC_O-mannosyl-trnsfr"/>
</dbReference>
<dbReference type="eggNOG" id="COG4122">
    <property type="taxonomic scope" value="Bacteria"/>
</dbReference>
<dbReference type="Pfam" id="PF00515">
    <property type="entry name" value="TPR_1"/>
    <property type="match status" value="1"/>
</dbReference>
<dbReference type="AlphaFoldDB" id="A2BZE7"/>
<name>A2BZE7_PROM1</name>
<feature type="repeat" description="TPR" evidence="1">
    <location>
        <begin position="79"/>
        <end position="112"/>
    </location>
</feature>
<proteinExistence type="predicted"/>
<keyword evidence="1" id="KW-0802">TPR repeat</keyword>
<dbReference type="Gene3D" id="1.25.40.10">
    <property type="entry name" value="Tetratricopeptide repeat domain"/>
    <property type="match status" value="2"/>
</dbReference>
<organism evidence="2 3">
    <name type="scientific">Prochlorococcus marinus (strain NATL1A)</name>
    <dbReference type="NCBI Taxonomy" id="167555"/>
    <lineage>
        <taxon>Bacteria</taxon>
        <taxon>Bacillati</taxon>
        <taxon>Cyanobacteriota</taxon>
        <taxon>Cyanophyceae</taxon>
        <taxon>Synechococcales</taxon>
        <taxon>Prochlorococcaceae</taxon>
        <taxon>Prochlorococcus</taxon>
    </lineage>
</organism>
<reference evidence="3" key="1">
    <citation type="journal article" date="2007" name="PLoS Genet.">
        <title>Patterns and implications of gene gain and loss in the evolution of Prochlorococcus.</title>
        <authorList>
            <person name="Kettler G.C."/>
            <person name="Martiny A.C."/>
            <person name="Huang K."/>
            <person name="Zucker J."/>
            <person name="Coleman M.L."/>
            <person name="Rodrigue S."/>
            <person name="Chen F."/>
            <person name="Lapidus A."/>
            <person name="Ferriera S."/>
            <person name="Johnson J."/>
            <person name="Steglich C."/>
            <person name="Church G.M."/>
            <person name="Richardson P."/>
            <person name="Chisholm S.W."/>
        </authorList>
    </citation>
    <scope>NUCLEOTIDE SEQUENCE [LARGE SCALE GENOMIC DNA]</scope>
    <source>
        <strain evidence="3">NATL1A</strain>
    </source>
</reference>
<dbReference type="InterPro" id="IPR011990">
    <property type="entry name" value="TPR-like_helical_dom_sf"/>
</dbReference>
<dbReference type="HOGENOM" id="CLU_629849_0_0_3"/>
<accession>A2BZE7</accession>
<feature type="repeat" description="TPR" evidence="1">
    <location>
        <begin position="113"/>
        <end position="146"/>
    </location>
</feature>
<evidence type="ECO:0000256" key="1">
    <source>
        <dbReference type="PROSITE-ProRule" id="PRU00339"/>
    </source>
</evidence>
<dbReference type="Gene3D" id="3.40.50.150">
    <property type="entry name" value="Vaccinia Virus protein VP39"/>
    <property type="match status" value="1"/>
</dbReference>